<dbReference type="AlphaFoldDB" id="A0A401FZT7"/>
<reference evidence="2" key="1">
    <citation type="submission" date="2017-11" db="EMBL/GenBank/DDBJ databases">
        <authorList>
            <person name="Watanabe M."/>
            <person name="Kojima H."/>
        </authorList>
    </citation>
    <scope>NUCLEOTIDE SEQUENCE [LARGE SCALE GENOMIC DNA]</scope>
    <source>
        <strain evidence="2">Tokyo 01</strain>
    </source>
</reference>
<dbReference type="Pfam" id="PF09274">
    <property type="entry name" value="ParG"/>
    <property type="match status" value="1"/>
</dbReference>
<dbReference type="Proteomes" id="UP000288096">
    <property type="component" value="Unassembled WGS sequence"/>
</dbReference>
<proteinExistence type="predicted"/>
<reference evidence="2" key="2">
    <citation type="submission" date="2019-01" db="EMBL/GenBank/DDBJ databases">
        <title>Genome sequence of Desulfonema ishimotonii strain Tokyo 01.</title>
        <authorList>
            <person name="Fukui M."/>
        </authorList>
    </citation>
    <scope>NUCLEOTIDE SEQUENCE [LARGE SCALE GENOMIC DNA]</scope>
    <source>
        <strain evidence="2">Tokyo 01</strain>
    </source>
</reference>
<evidence type="ECO:0000313" key="1">
    <source>
        <dbReference type="EMBL" id="GBC62502.1"/>
    </source>
</evidence>
<dbReference type="RefSeq" id="WP_124329669.1">
    <property type="nucleotide sequence ID" value="NZ_BEXT01000001.1"/>
</dbReference>
<dbReference type="InterPro" id="IPR015354">
    <property type="entry name" value="DNA_partition_ParG"/>
</dbReference>
<protein>
    <submittedName>
        <fullName evidence="1">Uncharacterized protein</fullName>
    </submittedName>
</protein>
<comment type="caution">
    <text evidence="1">The sequence shown here is derived from an EMBL/GenBank/DDBJ whole genome shotgun (WGS) entry which is preliminary data.</text>
</comment>
<dbReference type="OrthoDB" id="8776210at2"/>
<dbReference type="InterPro" id="IPR013321">
    <property type="entry name" value="Arc_rbn_hlx_hlx"/>
</dbReference>
<organism evidence="1 2">
    <name type="scientific">Desulfonema ishimotonii</name>
    <dbReference type="NCBI Taxonomy" id="45657"/>
    <lineage>
        <taxon>Bacteria</taxon>
        <taxon>Pseudomonadati</taxon>
        <taxon>Thermodesulfobacteriota</taxon>
        <taxon>Desulfobacteria</taxon>
        <taxon>Desulfobacterales</taxon>
        <taxon>Desulfococcaceae</taxon>
        <taxon>Desulfonema</taxon>
    </lineage>
</organism>
<dbReference type="SUPFAM" id="SSF47598">
    <property type="entry name" value="Ribbon-helix-helix"/>
    <property type="match status" value="1"/>
</dbReference>
<keyword evidence="2" id="KW-1185">Reference proteome</keyword>
<dbReference type="Gene3D" id="1.10.1220.10">
    <property type="entry name" value="Met repressor-like"/>
    <property type="match status" value="1"/>
</dbReference>
<accession>A0A401FZT7</accession>
<sequence length="52" mass="6331">MEKKKRLVVDMPEDMHLKFKILAVKRKTTMTELVMDYIRKVIQEDEKKKHEA</sequence>
<gene>
    <name evidence="1" type="ORF">DENIS_3474</name>
</gene>
<dbReference type="EMBL" id="BEXT01000001">
    <property type="protein sequence ID" value="GBC62502.1"/>
    <property type="molecule type" value="Genomic_DNA"/>
</dbReference>
<name>A0A401FZT7_9BACT</name>
<dbReference type="InterPro" id="IPR010985">
    <property type="entry name" value="Ribbon_hlx_hlx"/>
</dbReference>
<dbReference type="GO" id="GO:0006355">
    <property type="term" value="P:regulation of DNA-templated transcription"/>
    <property type="evidence" value="ECO:0007669"/>
    <property type="project" value="InterPro"/>
</dbReference>
<evidence type="ECO:0000313" key="2">
    <source>
        <dbReference type="Proteomes" id="UP000288096"/>
    </source>
</evidence>